<protein>
    <submittedName>
        <fullName evidence="1">14996_t:CDS:1</fullName>
    </submittedName>
</protein>
<evidence type="ECO:0000313" key="2">
    <source>
        <dbReference type="Proteomes" id="UP001153678"/>
    </source>
</evidence>
<dbReference type="AlphaFoldDB" id="A0A9W4T4M9"/>
<reference evidence="1" key="1">
    <citation type="submission" date="2022-08" db="EMBL/GenBank/DDBJ databases">
        <authorList>
            <person name="Kallberg Y."/>
            <person name="Tangrot J."/>
            <person name="Rosling A."/>
        </authorList>
    </citation>
    <scope>NUCLEOTIDE SEQUENCE</scope>
    <source>
        <strain evidence="1">Wild A</strain>
    </source>
</reference>
<sequence length="199" mass="22626">RKKKEPIIKALNDGDKGKIQKPALAAKRATDRTLNYNLHLINTPCYTTIHSSSYSTNIYLSTPIPHLSYSIDTHSFIAHNMHLSTPRMLRSTNACSFTSHSNNTNFNDNVFQSNTSNVFYSNISLNDNTDISLTFDAFNDDKFHSNNTFFRSNNIDFTPFPYNIYMSMKALVMNKFNFILPNCNSSMSATSASYVQEDK</sequence>
<proteinExistence type="predicted"/>
<organism evidence="1 2">
    <name type="scientific">Funneliformis geosporum</name>
    <dbReference type="NCBI Taxonomy" id="1117311"/>
    <lineage>
        <taxon>Eukaryota</taxon>
        <taxon>Fungi</taxon>
        <taxon>Fungi incertae sedis</taxon>
        <taxon>Mucoromycota</taxon>
        <taxon>Glomeromycotina</taxon>
        <taxon>Glomeromycetes</taxon>
        <taxon>Glomerales</taxon>
        <taxon>Glomeraceae</taxon>
        <taxon>Funneliformis</taxon>
    </lineage>
</organism>
<feature type="non-terminal residue" evidence="1">
    <location>
        <position position="199"/>
    </location>
</feature>
<dbReference type="Proteomes" id="UP001153678">
    <property type="component" value="Unassembled WGS sequence"/>
</dbReference>
<accession>A0A9W4T4M9</accession>
<evidence type="ECO:0000313" key="1">
    <source>
        <dbReference type="EMBL" id="CAI2192680.1"/>
    </source>
</evidence>
<keyword evidence="2" id="KW-1185">Reference proteome</keyword>
<name>A0A9W4T4M9_9GLOM</name>
<feature type="non-terminal residue" evidence="1">
    <location>
        <position position="1"/>
    </location>
</feature>
<comment type="caution">
    <text evidence="1">The sequence shown here is derived from an EMBL/GenBank/DDBJ whole genome shotgun (WGS) entry which is preliminary data.</text>
</comment>
<gene>
    <name evidence="1" type="ORF">FWILDA_LOCUS15698</name>
</gene>
<dbReference type="EMBL" id="CAMKVN010008614">
    <property type="protein sequence ID" value="CAI2192680.1"/>
    <property type="molecule type" value="Genomic_DNA"/>
</dbReference>